<protein>
    <submittedName>
        <fullName evidence="2">Uncharacterized protein</fullName>
    </submittedName>
</protein>
<dbReference type="EMBL" id="JASMQC010000020">
    <property type="protein sequence ID" value="KAK1936937.1"/>
    <property type="molecule type" value="Genomic_DNA"/>
</dbReference>
<evidence type="ECO:0000256" key="1">
    <source>
        <dbReference type="SAM" id="MobiDB-lite"/>
    </source>
</evidence>
<accession>A0AAD9LIK2</accession>
<keyword evidence="3" id="KW-1185">Reference proteome</keyword>
<dbReference type="Proteomes" id="UP001259832">
    <property type="component" value="Unassembled WGS sequence"/>
</dbReference>
<name>A0AAD9LIK2_9STRA</name>
<comment type="caution">
    <text evidence="2">The sequence shown here is derived from an EMBL/GenBank/DDBJ whole genome shotgun (WGS) entry which is preliminary data.</text>
</comment>
<evidence type="ECO:0000313" key="2">
    <source>
        <dbReference type="EMBL" id="KAK1936937.1"/>
    </source>
</evidence>
<evidence type="ECO:0000313" key="3">
    <source>
        <dbReference type="Proteomes" id="UP001259832"/>
    </source>
</evidence>
<feature type="region of interest" description="Disordered" evidence="1">
    <location>
        <begin position="263"/>
        <end position="284"/>
    </location>
</feature>
<dbReference type="AlphaFoldDB" id="A0AAD9LIK2"/>
<gene>
    <name evidence="2" type="ORF">P3T76_009715</name>
</gene>
<proteinExistence type="predicted"/>
<sequence length="394" mass="43631">MKNLEDVIDTLLLDDAHFEIQQLLSNSPPTTMEEAMHFLDELKDKYLHQVEQAIEDWDYQDFSPDKRCALLANEEEHNERDDPEENRTIKSVPKSMRKAWVGLTPDAELEDFDCGQTSANVSGYEAKLVALCTPAGGIQSIPDADSVQRLLAQIPRLEASKVATAFALRLQNGPWQVRAKAIVLMQMLVEIKPFAGRYLPAFRSKPTLMQQLEALRTGSLKQVVREGARKLLSLIRSDGTDPTSIPKANGMAKPHVRHVQIGNKNKKTPKPSPAPAKQQLSPGKLAVDRVFRPELKMSKSTALLVQQQPKVSKPSLVVSPKVSQAVQASWRRRNSVTKDQEDGNLMPFQKIQAAAPRNSWIYGTPAKSGGVPSSITTSSRVDSGSYIAFSFVQA</sequence>
<organism evidence="2 3">
    <name type="scientific">Phytophthora citrophthora</name>
    <dbReference type="NCBI Taxonomy" id="4793"/>
    <lineage>
        <taxon>Eukaryota</taxon>
        <taxon>Sar</taxon>
        <taxon>Stramenopiles</taxon>
        <taxon>Oomycota</taxon>
        <taxon>Peronosporomycetes</taxon>
        <taxon>Peronosporales</taxon>
        <taxon>Peronosporaceae</taxon>
        <taxon>Phytophthora</taxon>
    </lineage>
</organism>
<reference evidence="2" key="1">
    <citation type="submission" date="2023-08" db="EMBL/GenBank/DDBJ databases">
        <title>Reference Genome Resource for the Citrus Pathogen Phytophthora citrophthora.</title>
        <authorList>
            <person name="Moller H."/>
            <person name="Coetzee B."/>
            <person name="Rose L.J."/>
            <person name="Van Niekerk J.M."/>
        </authorList>
    </citation>
    <scope>NUCLEOTIDE SEQUENCE</scope>
    <source>
        <strain evidence="2">STE-U-9442</strain>
    </source>
</reference>